<protein>
    <recommendedName>
        <fullName evidence="4">Transposase</fullName>
    </recommendedName>
</protein>
<evidence type="ECO:0008006" key="4">
    <source>
        <dbReference type="Google" id="ProtNLM"/>
    </source>
</evidence>
<keyword evidence="3" id="KW-1185">Reference proteome</keyword>
<feature type="region of interest" description="Disordered" evidence="1">
    <location>
        <begin position="71"/>
        <end position="91"/>
    </location>
</feature>
<accession>A0ABM8MLQ0</accession>
<sequence length="91" mass="10202">MVCQMELTSHLLTAMAFGMMSNSENELAERHIEQTGDNTLTLIPVPMPRLLEKQVLPCVVRQTMMSGNILQTTEEKSFMTQKPGVLPELPN</sequence>
<evidence type="ECO:0000313" key="3">
    <source>
        <dbReference type="Proteomes" id="UP000835792"/>
    </source>
</evidence>
<gene>
    <name evidence="2" type="ORF">GHA_02968</name>
</gene>
<proteinExistence type="predicted"/>
<evidence type="ECO:0000256" key="1">
    <source>
        <dbReference type="SAM" id="MobiDB-lite"/>
    </source>
</evidence>
<dbReference type="EMBL" id="CAHPRB010000010">
    <property type="protein sequence ID" value="CAB5579508.1"/>
    <property type="molecule type" value="Genomic_DNA"/>
</dbReference>
<dbReference type="Proteomes" id="UP000835792">
    <property type="component" value="Unassembled WGS sequence"/>
</dbReference>
<organism evidence="2 3">
    <name type="scientific">Citrobacter youngae</name>
    <dbReference type="NCBI Taxonomy" id="133448"/>
    <lineage>
        <taxon>Bacteria</taxon>
        <taxon>Pseudomonadati</taxon>
        <taxon>Pseudomonadota</taxon>
        <taxon>Gammaproteobacteria</taxon>
        <taxon>Enterobacterales</taxon>
        <taxon>Enterobacteriaceae</taxon>
        <taxon>Citrobacter</taxon>
        <taxon>Citrobacter freundii complex</taxon>
    </lineage>
</organism>
<reference evidence="2" key="1">
    <citation type="submission" date="2020-05" db="EMBL/GenBank/DDBJ databases">
        <authorList>
            <person name="Delgado-Blas J."/>
        </authorList>
    </citation>
    <scope>NUCLEOTIDE SEQUENCE</scope>
    <source>
        <strain evidence="2">BB1468</strain>
    </source>
</reference>
<comment type="caution">
    <text evidence="2">The sequence shown here is derived from an EMBL/GenBank/DDBJ whole genome shotgun (WGS) entry which is preliminary data.</text>
</comment>
<name>A0ABM8MLQ0_9ENTR</name>
<evidence type="ECO:0000313" key="2">
    <source>
        <dbReference type="EMBL" id="CAB5579508.1"/>
    </source>
</evidence>